<dbReference type="PROSITE" id="PS50011">
    <property type="entry name" value="PROTEIN_KINASE_DOM"/>
    <property type="match status" value="1"/>
</dbReference>
<dbReference type="GO" id="GO:0005856">
    <property type="term" value="C:cytoskeleton"/>
    <property type="evidence" value="ECO:0007669"/>
    <property type="project" value="TreeGrafter"/>
</dbReference>
<name>A0A2S5B7D3_9BASI</name>
<evidence type="ECO:0000259" key="6">
    <source>
        <dbReference type="PROSITE" id="PS50011"/>
    </source>
</evidence>
<sequence>PTKRVRGAALSLDDFPPLSTLSSTDALSRVELVRPSSALTGTRNEPTSALYVMKTVDKRWAYRMREQQSHVHELAVLRLGRRDPDQQRRIPRLVASFLSPASFHIVMSHAPGGDVWSVLEAHNSPCDAAAGPKGLPEAWVRSWTAELVDAVEWLHSSGWAHRDIKPHNILLDAHGHLLLTDFGSAAPLSPDGCSIARKYCRALVGTPDYIAPEILQHAEALYMDAIDSDDDDEANGGESFGSSRRERERDRTDGDDARAYGAEVDWWSCGVVIYELLFGIAPFFAEGIPDTYERIKRWRDYLKLPASAAVSDAANELIQLTRPDRSLLCDADSRPSAARLKTQRFFSGTKWTDLRIDPDAWPASPSLSRSQRSFARSFDVDSFMSSPGLSILRPSPRTQTRAQADERSYWEASQWGGLTTLPESNEFARAPTEQRTKAVPAFVPRNKGTSFETPAKSRPSASPGQAPASTIAKRAVGGIEAWREMQEHAWSVGRSARKTLQAVARPARPRDVERRYSDSRLGGLQRRQEDMAREIDDLTARYEKLFALAATTPPTDATQRA</sequence>
<comment type="catalytic activity">
    <reaction evidence="3">
        <text>L-threonyl-[protein] + ATP = O-phospho-L-threonyl-[protein] + ADP + H(+)</text>
        <dbReference type="Rhea" id="RHEA:46608"/>
        <dbReference type="Rhea" id="RHEA-COMP:11060"/>
        <dbReference type="Rhea" id="RHEA-COMP:11605"/>
        <dbReference type="ChEBI" id="CHEBI:15378"/>
        <dbReference type="ChEBI" id="CHEBI:30013"/>
        <dbReference type="ChEBI" id="CHEBI:30616"/>
        <dbReference type="ChEBI" id="CHEBI:61977"/>
        <dbReference type="ChEBI" id="CHEBI:456216"/>
        <dbReference type="EC" id="2.7.11.1"/>
    </reaction>
</comment>
<comment type="catalytic activity">
    <reaction evidence="4">
        <text>L-seryl-[protein] + ATP = O-phospho-L-seryl-[protein] + ADP + H(+)</text>
        <dbReference type="Rhea" id="RHEA:17989"/>
        <dbReference type="Rhea" id="RHEA-COMP:9863"/>
        <dbReference type="Rhea" id="RHEA-COMP:11604"/>
        <dbReference type="ChEBI" id="CHEBI:15378"/>
        <dbReference type="ChEBI" id="CHEBI:29999"/>
        <dbReference type="ChEBI" id="CHEBI:30616"/>
        <dbReference type="ChEBI" id="CHEBI:83421"/>
        <dbReference type="ChEBI" id="CHEBI:456216"/>
        <dbReference type="EC" id="2.7.11.1"/>
    </reaction>
</comment>
<protein>
    <recommendedName>
        <fullName evidence="6">Protein kinase domain-containing protein</fullName>
    </recommendedName>
</protein>
<feature type="region of interest" description="Disordered" evidence="5">
    <location>
        <begin position="232"/>
        <end position="255"/>
    </location>
</feature>
<dbReference type="Pfam" id="PF00069">
    <property type="entry name" value="Pkinase"/>
    <property type="match status" value="2"/>
</dbReference>
<evidence type="ECO:0000256" key="3">
    <source>
        <dbReference type="ARBA" id="ARBA00047899"/>
    </source>
</evidence>
<evidence type="ECO:0000256" key="4">
    <source>
        <dbReference type="ARBA" id="ARBA00048679"/>
    </source>
</evidence>
<dbReference type="GO" id="GO:0031032">
    <property type="term" value="P:actomyosin structure organization"/>
    <property type="evidence" value="ECO:0007669"/>
    <property type="project" value="TreeGrafter"/>
</dbReference>
<feature type="region of interest" description="Disordered" evidence="5">
    <location>
        <begin position="428"/>
        <end position="470"/>
    </location>
</feature>
<evidence type="ECO:0000313" key="8">
    <source>
        <dbReference type="Proteomes" id="UP000237144"/>
    </source>
</evidence>
<keyword evidence="8" id="KW-1185">Reference proteome</keyword>
<keyword evidence="1" id="KW-0597">Phosphoprotein</keyword>
<dbReference type="Gene3D" id="3.30.200.20">
    <property type="entry name" value="Phosphorylase Kinase, domain 1"/>
    <property type="match status" value="1"/>
</dbReference>
<dbReference type="SUPFAM" id="SSF56112">
    <property type="entry name" value="Protein kinase-like (PK-like)"/>
    <property type="match status" value="1"/>
</dbReference>
<proteinExistence type="inferred from homology"/>
<dbReference type="AlphaFoldDB" id="A0A2S5B7D3"/>
<comment type="similarity">
    <text evidence="2">Belongs to the protein kinase superfamily. STE Ser/Thr protein kinase family. COT1 subfamily.</text>
</comment>
<dbReference type="OrthoDB" id="3359639at2759"/>
<feature type="region of interest" description="Disordered" evidence="5">
    <location>
        <begin position="505"/>
        <end position="528"/>
    </location>
</feature>
<dbReference type="GO" id="GO:0005737">
    <property type="term" value="C:cytoplasm"/>
    <property type="evidence" value="ECO:0007669"/>
    <property type="project" value="TreeGrafter"/>
</dbReference>
<feature type="region of interest" description="Disordered" evidence="5">
    <location>
        <begin position="389"/>
        <end position="408"/>
    </location>
</feature>
<feature type="domain" description="Protein kinase" evidence="6">
    <location>
        <begin position="16"/>
        <end position="346"/>
    </location>
</feature>
<dbReference type="GO" id="GO:0004674">
    <property type="term" value="F:protein serine/threonine kinase activity"/>
    <property type="evidence" value="ECO:0007669"/>
    <property type="project" value="TreeGrafter"/>
</dbReference>
<accession>A0A2S5B7D3</accession>
<reference evidence="7 8" key="1">
    <citation type="journal article" date="2018" name="Front. Microbiol.">
        <title>Prospects for Fungal Bioremediation of Acidic Radioactive Waste Sites: Characterization and Genome Sequence of Rhodotorula taiwanensis MD1149.</title>
        <authorList>
            <person name="Tkavc R."/>
            <person name="Matrosova V.Y."/>
            <person name="Grichenko O.E."/>
            <person name="Gostincar C."/>
            <person name="Volpe R.P."/>
            <person name="Klimenkova P."/>
            <person name="Gaidamakova E.K."/>
            <person name="Zhou C.E."/>
            <person name="Stewart B.J."/>
            <person name="Lyman M.G."/>
            <person name="Malfatti S.A."/>
            <person name="Rubinfeld B."/>
            <person name="Courtot M."/>
            <person name="Singh J."/>
            <person name="Dalgard C.L."/>
            <person name="Hamilton T."/>
            <person name="Frey K.G."/>
            <person name="Gunde-Cimerman N."/>
            <person name="Dugan L."/>
            <person name="Daly M.J."/>
        </authorList>
    </citation>
    <scope>NUCLEOTIDE SEQUENCE [LARGE SCALE GENOMIC DNA]</scope>
    <source>
        <strain evidence="7 8">MD1149</strain>
    </source>
</reference>
<dbReference type="Proteomes" id="UP000237144">
    <property type="component" value="Unassembled WGS sequence"/>
</dbReference>
<evidence type="ECO:0000256" key="5">
    <source>
        <dbReference type="SAM" id="MobiDB-lite"/>
    </source>
</evidence>
<dbReference type="PANTHER" id="PTHR22988">
    <property type="entry name" value="MYOTONIC DYSTROPHY S/T KINASE-RELATED"/>
    <property type="match status" value="1"/>
</dbReference>
<dbReference type="PANTHER" id="PTHR22988:SF71">
    <property type="entry name" value="CITRON RHO-INTERACTING KINASE"/>
    <property type="match status" value="1"/>
</dbReference>
<feature type="non-terminal residue" evidence="7">
    <location>
        <position position="1"/>
    </location>
</feature>
<feature type="compositionally biased region" description="Basic and acidic residues" evidence="5">
    <location>
        <begin position="508"/>
        <end position="518"/>
    </location>
</feature>
<dbReference type="Gene3D" id="1.10.510.10">
    <property type="entry name" value="Transferase(Phosphotransferase) domain 1"/>
    <property type="match status" value="1"/>
</dbReference>
<evidence type="ECO:0000256" key="2">
    <source>
        <dbReference type="ARBA" id="ARBA00038271"/>
    </source>
</evidence>
<feature type="compositionally biased region" description="Basic and acidic residues" evidence="5">
    <location>
        <begin position="243"/>
        <end position="255"/>
    </location>
</feature>
<dbReference type="EMBL" id="PJQD01000048">
    <property type="protein sequence ID" value="POY72679.1"/>
    <property type="molecule type" value="Genomic_DNA"/>
</dbReference>
<evidence type="ECO:0000256" key="1">
    <source>
        <dbReference type="ARBA" id="ARBA00022553"/>
    </source>
</evidence>
<dbReference type="InterPro" id="IPR050839">
    <property type="entry name" value="Rho-assoc_Ser/Thr_Kinase"/>
</dbReference>
<evidence type="ECO:0000313" key="7">
    <source>
        <dbReference type="EMBL" id="POY72679.1"/>
    </source>
</evidence>
<dbReference type="InterPro" id="IPR011009">
    <property type="entry name" value="Kinase-like_dom_sf"/>
</dbReference>
<gene>
    <name evidence="7" type="ORF">BMF94_4508</name>
</gene>
<dbReference type="STRING" id="741276.A0A2S5B7D3"/>
<dbReference type="GO" id="GO:0005524">
    <property type="term" value="F:ATP binding"/>
    <property type="evidence" value="ECO:0007669"/>
    <property type="project" value="InterPro"/>
</dbReference>
<comment type="caution">
    <text evidence="7">The sequence shown here is derived from an EMBL/GenBank/DDBJ whole genome shotgun (WGS) entry which is preliminary data.</text>
</comment>
<dbReference type="SMART" id="SM00220">
    <property type="entry name" value="S_TKc"/>
    <property type="match status" value="1"/>
</dbReference>
<organism evidence="7 8">
    <name type="scientific">Rhodotorula taiwanensis</name>
    <dbReference type="NCBI Taxonomy" id="741276"/>
    <lineage>
        <taxon>Eukaryota</taxon>
        <taxon>Fungi</taxon>
        <taxon>Dikarya</taxon>
        <taxon>Basidiomycota</taxon>
        <taxon>Pucciniomycotina</taxon>
        <taxon>Microbotryomycetes</taxon>
        <taxon>Sporidiobolales</taxon>
        <taxon>Sporidiobolaceae</taxon>
        <taxon>Rhodotorula</taxon>
    </lineage>
</organism>
<dbReference type="InterPro" id="IPR000719">
    <property type="entry name" value="Prot_kinase_dom"/>
</dbReference>